<dbReference type="InterPro" id="IPR028974">
    <property type="entry name" value="TSP_type-3_rpt"/>
</dbReference>
<dbReference type="GO" id="GO:0005509">
    <property type="term" value="F:calcium ion binding"/>
    <property type="evidence" value="ECO:0007669"/>
    <property type="project" value="InterPro"/>
</dbReference>
<feature type="signal peptide" evidence="2">
    <location>
        <begin position="1"/>
        <end position="20"/>
    </location>
</feature>
<dbReference type="SUPFAM" id="SSF103647">
    <property type="entry name" value="TSP type-3 repeat"/>
    <property type="match status" value="1"/>
</dbReference>
<dbReference type="EMBL" id="HBED01046792">
    <property type="protein sequence ID" value="CAD8325117.1"/>
    <property type="molecule type" value="Transcribed_RNA"/>
</dbReference>
<evidence type="ECO:0000256" key="2">
    <source>
        <dbReference type="SAM" id="SignalP"/>
    </source>
</evidence>
<evidence type="ECO:0000256" key="1">
    <source>
        <dbReference type="SAM" id="MobiDB-lite"/>
    </source>
</evidence>
<keyword evidence="2" id="KW-0732">Signal</keyword>
<gene>
    <name evidence="3" type="ORF">TDUB1175_LOCUS23537</name>
</gene>
<protein>
    <submittedName>
        <fullName evidence="3">Uncharacterized protein</fullName>
    </submittedName>
</protein>
<accession>A0A7R9WK18</accession>
<reference evidence="3" key="1">
    <citation type="submission" date="2021-01" db="EMBL/GenBank/DDBJ databases">
        <authorList>
            <person name="Corre E."/>
            <person name="Pelletier E."/>
            <person name="Niang G."/>
            <person name="Scheremetjew M."/>
            <person name="Finn R."/>
            <person name="Kale V."/>
            <person name="Holt S."/>
            <person name="Cochrane G."/>
            <person name="Meng A."/>
            <person name="Brown T."/>
            <person name="Cohen L."/>
        </authorList>
    </citation>
    <scope>NUCLEOTIDE SEQUENCE</scope>
    <source>
        <strain evidence="3">CCMP147</strain>
    </source>
</reference>
<evidence type="ECO:0000313" key="3">
    <source>
        <dbReference type="EMBL" id="CAD8325117.1"/>
    </source>
</evidence>
<proteinExistence type="predicted"/>
<feature type="chain" id="PRO_5030690877" evidence="2">
    <location>
        <begin position="21"/>
        <end position="790"/>
    </location>
</feature>
<dbReference type="AlphaFoldDB" id="A0A7R9WK18"/>
<organism evidence="3">
    <name type="scientific">Pseudictyota dubia</name>
    <dbReference type="NCBI Taxonomy" id="2749911"/>
    <lineage>
        <taxon>Eukaryota</taxon>
        <taxon>Sar</taxon>
        <taxon>Stramenopiles</taxon>
        <taxon>Ochrophyta</taxon>
        <taxon>Bacillariophyta</taxon>
        <taxon>Mediophyceae</taxon>
        <taxon>Biddulphiophycidae</taxon>
        <taxon>Eupodiscales</taxon>
        <taxon>Odontellaceae</taxon>
        <taxon>Pseudictyota</taxon>
    </lineage>
</organism>
<feature type="region of interest" description="Disordered" evidence="1">
    <location>
        <begin position="641"/>
        <end position="661"/>
    </location>
</feature>
<name>A0A7R9WK18_9STRA</name>
<sequence length="790" mass="82252">MRLLSSTLVLLLLRANKAKALCSVVPANITTTVVAGSDANCDTVDECGVDVEVSNCDDVACSVGESCASGSFIGNENVFCTETGSCTSANIQGTSNNVVCSASESCKFATVNATGGTVIGSGFKALQQALIVGAERLECVVGSGTQQMCRGATVRGVPDIYLERAGLVFGKIYGAKNVACTGSQEACRGVDMFLVQDAEVTCDGVYSCLNTEIEPEDASASLKHVTCPGGFRDCDGLKVNMGTGDGTVSCGSGAACDDATFIARCLICEGDSCNNVKFKTPEQASYTSINSTAGTTNFYGDCYTACSAYPDIFNGVSLPNDSDNDCVKDDVDLCLGTAAGEVVNENGCAATDVDVDGDGVCETFAPETSYCTGQDLCPGTSTGLAVDQFGCSDAQVDTDGDGVCNADAPSRGPNFLCTGIDLCPSTLTLTVVDNFGCASEQCQNVEPSCHDGDTDLTNEIQRLVLNSATGEISLELSPDGSSGVGILVDDDLTNELQELVYNNASQTISLQPGGIKEIQIDTDNMNELQRLAFDETTGMISLELSPDGSFGDPIVIDTNETNEIQRLVFDDTAGTITLEVSAEPGTPVAIDADNTNELQSIAYDSVSKTLSLDKSAQVVDMTPFLQTTTMTAIQAYANNIGGSASNSNGTGNGIRRKGKDNRNSGAMQVLYGGAGATFGFGVYADGQVVGMNVLMGNAIQNGAIAFHIEVWSSDDTNLLESSSNEKVGFDETDGSQISKNVKFDRPIPVMANQIVRFVATEEEDPNEPGSFEVLPAGNKATLLAYISMTL</sequence>